<keyword evidence="2" id="KW-1185">Reference proteome</keyword>
<proteinExistence type="predicted"/>
<gene>
    <name evidence="1" type="ORF">GCM10007170_37480</name>
</gene>
<evidence type="ECO:0000313" key="1">
    <source>
        <dbReference type="EMBL" id="GGI00408.1"/>
    </source>
</evidence>
<reference evidence="2" key="1">
    <citation type="journal article" date="2019" name="Int. J. Syst. Evol. Microbiol.">
        <title>The Global Catalogue of Microorganisms (GCM) 10K type strain sequencing project: providing services to taxonomists for standard genome sequencing and annotation.</title>
        <authorList>
            <consortium name="The Broad Institute Genomics Platform"/>
            <consortium name="The Broad Institute Genome Sequencing Center for Infectious Disease"/>
            <person name="Wu L."/>
            <person name="Ma J."/>
        </authorList>
    </citation>
    <scope>NUCLEOTIDE SEQUENCE [LARGE SCALE GENOMIC DNA]</scope>
    <source>
        <strain evidence="2">CGMCC 1.12778</strain>
    </source>
</reference>
<sequence length="279" mass="31605">MWEVSAGPEPSRAQMKRVTDQERELAWLLERPDMDVCTGLDPVGWPASVWVLHAMYENPRLHKPGTYEDLKRRRLTAGAEPAMIGDVNMDEMTIDVGIPLGYTSNPGPGWSRLTWADYLAREGRTLTGPHLTPPGYRWFPSGSWPLSIQPPPEGSMDLASFEALISAIASFEATGRDMECFAFMAGLPTGMDPQDLYHLWKGRLGTLPTLLERNDYDYRFTPTNWWSADRTWFVLTDYDLQATKVSGPERLITRVRNDPLLETVDWTEPQQECAPSSVR</sequence>
<dbReference type="EMBL" id="BMFW01000026">
    <property type="protein sequence ID" value="GGI00408.1"/>
    <property type="molecule type" value="Genomic_DNA"/>
</dbReference>
<protein>
    <submittedName>
        <fullName evidence="1">Uncharacterized protein</fullName>
    </submittedName>
</protein>
<evidence type="ECO:0000313" key="2">
    <source>
        <dbReference type="Proteomes" id="UP000643279"/>
    </source>
</evidence>
<organism evidence="1 2">
    <name type="scientific">Arthrobacter liuii</name>
    <dbReference type="NCBI Taxonomy" id="1476996"/>
    <lineage>
        <taxon>Bacteria</taxon>
        <taxon>Bacillati</taxon>
        <taxon>Actinomycetota</taxon>
        <taxon>Actinomycetes</taxon>
        <taxon>Micrococcales</taxon>
        <taxon>Micrococcaceae</taxon>
        <taxon>Arthrobacter</taxon>
    </lineage>
</organism>
<accession>A0ABQ2AWQ9</accession>
<name>A0ABQ2AWQ9_9MICC</name>
<comment type="caution">
    <text evidence="1">The sequence shown here is derived from an EMBL/GenBank/DDBJ whole genome shotgun (WGS) entry which is preliminary data.</text>
</comment>
<dbReference type="Proteomes" id="UP000643279">
    <property type="component" value="Unassembled WGS sequence"/>
</dbReference>